<evidence type="ECO:0000313" key="1">
    <source>
        <dbReference type="EMBL" id="CAH1438790.1"/>
    </source>
</evidence>
<keyword evidence="2" id="KW-1185">Reference proteome</keyword>
<dbReference type="EMBL" id="CAKMRJ010004445">
    <property type="protein sequence ID" value="CAH1438790.1"/>
    <property type="molecule type" value="Genomic_DNA"/>
</dbReference>
<evidence type="ECO:0000313" key="2">
    <source>
        <dbReference type="Proteomes" id="UP001157418"/>
    </source>
</evidence>
<reference evidence="1 2" key="1">
    <citation type="submission" date="2022-01" db="EMBL/GenBank/DDBJ databases">
        <authorList>
            <person name="Xiong W."/>
            <person name="Schranz E."/>
        </authorList>
    </citation>
    <scope>NUCLEOTIDE SEQUENCE [LARGE SCALE GENOMIC DNA]</scope>
</reference>
<comment type="caution">
    <text evidence="1">The sequence shown here is derived from an EMBL/GenBank/DDBJ whole genome shotgun (WGS) entry which is preliminary data.</text>
</comment>
<proteinExistence type="predicted"/>
<dbReference type="Proteomes" id="UP001157418">
    <property type="component" value="Unassembled WGS sequence"/>
</dbReference>
<dbReference type="AlphaFoldDB" id="A0AAU9NLP9"/>
<sequence length="66" mass="7858">MEIVPLPALCKSRERNSIFIEGYFCKYINRTTLYYSESTQLVDRRFRESLLVYGCCIVVEFLINPR</sequence>
<organism evidence="1 2">
    <name type="scientific">Lactuca virosa</name>
    <dbReference type="NCBI Taxonomy" id="75947"/>
    <lineage>
        <taxon>Eukaryota</taxon>
        <taxon>Viridiplantae</taxon>
        <taxon>Streptophyta</taxon>
        <taxon>Embryophyta</taxon>
        <taxon>Tracheophyta</taxon>
        <taxon>Spermatophyta</taxon>
        <taxon>Magnoliopsida</taxon>
        <taxon>eudicotyledons</taxon>
        <taxon>Gunneridae</taxon>
        <taxon>Pentapetalae</taxon>
        <taxon>asterids</taxon>
        <taxon>campanulids</taxon>
        <taxon>Asterales</taxon>
        <taxon>Asteraceae</taxon>
        <taxon>Cichorioideae</taxon>
        <taxon>Cichorieae</taxon>
        <taxon>Lactucinae</taxon>
        <taxon>Lactuca</taxon>
    </lineage>
</organism>
<accession>A0AAU9NLP9</accession>
<name>A0AAU9NLP9_9ASTR</name>
<gene>
    <name evidence="1" type="ORF">LVIROSA_LOCUS25026</name>
</gene>
<protein>
    <submittedName>
        <fullName evidence="1">Uncharacterized protein</fullName>
    </submittedName>
</protein>